<dbReference type="AlphaFoldDB" id="A0A6N1N2N6"/>
<gene>
    <name evidence="2" type="ORF">FOB19_12285</name>
</gene>
<name>A0A6N1N2N6_ACILW</name>
<evidence type="ECO:0000313" key="3">
    <source>
        <dbReference type="Proteomes" id="UP000509126"/>
    </source>
</evidence>
<dbReference type="Proteomes" id="UP000509126">
    <property type="component" value="Chromosome"/>
</dbReference>
<dbReference type="RefSeq" id="WP_174894532.1">
    <property type="nucleotide sequence ID" value="NZ_CP054803.1"/>
</dbReference>
<accession>A0A6N1N2N6</accession>
<organism evidence="2 3">
    <name type="scientific">Acinetobacter lwoffii</name>
    <dbReference type="NCBI Taxonomy" id="28090"/>
    <lineage>
        <taxon>Bacteria</taxon>
        <taxon>Pseudomonadati</taxon>
        <taxon>Pseudomonadota</taxon>
        <taxon>Gammaproteobacteria</taxon>
        <taxon>Moraxellales</taxon>
        <taxon>Moraxellaceae</taxon>
        <taxon>Acinetobacter</taxon>
    </lineage>
</organism>
<protein>
    <submittedName>
        <fullName evidence="2">Uncharacterized protein</fullName>
    </submittedName>
</protein>
<sequence>MSQIAIPYQLRARLSQLEPSLDLNWERELRTILAEVSPELKESIDFQILKPKKILWDQEMDQYRYQAQHSVERLSQKFLNDRMRYYASTFGLSLKSLQGLNDSLQIADYLENVLEQIDKIDVNENFQMQREKLELRRTFLLNAAEVIRGLRLQPVEGVRQLTEQQIKCFIIEVFIKQQLLGYWYKPLLKKQTAEMTHPLFRYFLIKEQQIRHFDIVRTSQFLFIVAPVMDVQQNPYSIRRFLIEEKGALEDQVYLNILILDLQDDMDEAVVETLKSQMQRMVTLQSQIHLDVIDIVHTLEQVSEQKLLPLLVEPIQVVEKNADVVAQRHLKQFEEIMTRELLLPMRDAIRDHLSHIEEFDYLYLHVHKVFTEILAYYRDFKSQPGFMFNQYIQNFEYKLLAFIRLLEKRKAETFIPTYRNEWQVMHQRSQQAVLDIQNTISENVQQYRDLKKYINTLQRQKADEEKKSVFKKLWRKNNFDEAIDTALNQLQQLKRSMFLEIIQVPRTHENCSVFLEFESLQHLQQVDRHYAFPSGDNGLTRLPLLIHLPETYDDFDVENFNASMSLDMNFSAGSRIQPEQGGTLNFEI</sequence>
<proteinExistence type="predicted"/>
<evidence type="ECO:0000256" key="1">
    <source>
        <dbReference type="SAM" id="Coils"/>
    </source>
</evidence>
<feature type="coiled-coil region" evidence="1">
    <location>
        <begin position="447"/>
        <end position="496"/>
    </location>
</feature>
<evidence type="ECO:0000313" key="2">
    <source>
        <dbReference type="EMBL" id="QKU22106.1"/>
    </source>
</evidence>
<keyword evidence="1" id="KW-0175">Coiled coil</keyword>
<dbReference type="EMBL" id="CP054803">
    <property type="protein sequence ID" value="QKU22106.1"/>
    <property type="molecule type" value="Genomic_DNA"/>
</dbReference>
<reference evidence="2 3" key="1">
    <citation type="submission" date="2019-11" db="EMBL/GenBank/DDBJ databases">
        <title>FDA dAtabase for Regulatory Grade micrObial Sequences (FDA-ARGOS): Supporting development and validation of Infectious Disease Dx tests.</title>
        <authorList>
            <person name="Patel R."/>
            <person name="Rucinski S."/>
            <person name="Tallon L."/>
            <person name="Sadzewicz L."/>
            <person name="Vavikolanu K."/>
            <person name="Mehta A."/>
            <person name="Aluvathingal J."/>
            <person name="Nadendla S."/>
            <person name="Nandy P."/>
            <person name="Geyer C."/>
            <person name="Yan Y."/>
            <person name="Sichtig H."/>
        </authorList>
    </citation>
    <scope>NUCLEOTIDE SEQUENCE [LARGE SCALE GENOMIC DNA]</scope>
    <source>
        <strain evidence="2 3">FDAARGOS_557</strain>
    </source>
</reference>